<dbReference type="AlphaFoldDB" id="A0A1F5N567"/>
<organism evidence="2 3">
    <name type="scientific">Candidatus Daviesbacteria bacterium RIFCSPLOWO2_02_FULL_38_15</name>
    <dbReference type="NCBI Taxonomy" id="1797794"/>
    <lineage>
        <taxon>Bacteria</taxon>
        <taxon>Candidatus Daviesiibacteriota</taxon>
    </lineage>
</organism>
<gene>
    <name evidence="2" type="ORF">A3H40_00790</name>
</gene>
<dbReference type="GO" id="GO:0003676">
    <property type="term" value="F:nucleic acid binding"/>
    <property type="evidence" value="ECO:0007669"/>
    <property type="project" value="InterPro"/>
</dbReference>
<sequence>MKTGQQPEVHLNYQSLYKLNPQTARSAMLEVWSQTGNISKTALMFSTTRKVVQLAIKKHEDGNLADRSHGAITVHNRTEVKVEEKVIALKNSTKFGYRRVAKNLREKQDLNIKDSTVRNILKRARVKGLLKGEKLRSSNGKPVRFYDWYSAEPFEIIQTDLKVILDKKALPQEVYYHTQRYNLPLYQWTAECVNTRVRFLCYSYEKSFTNGLTFYLMIIAWLRAHNIRAELVFTVDWGEEFGGKSRQKITDLRKLLKPLGATVHQNHKGQSQENGFVERSHRTDDEEFYIPRLQTIKTNDQFFLESFNWVWYYNTKRGHTGEGMKDGTPYQKLQKQYYWIPKDICAFPPLLLDNISTTIGPW</sequence>
<feature type="non-terminal residue" evidence="2">
    <location>
        <position position="362"/>
    </location>
</feature>
<dbReference type="InterPro" id="IPR012337">
    <property type="entry name" value="RNaseH-like_sf"/>
</dbReference>
<dbReference type="EMBL" id="MFDV01000006">
    <property type="protein sequence ID" value="OGE72580.1"/>
    <property type="molecule type" value="Genomic_DNA"/>
</dbReference>
<evidence type="ECO:0000259" key="1">
    <source>
        <dbReference type="PROSITE" id="PS50994"/>
    </source>
</evidence>
<accession>A0A1F5N567</accession>
<dbReference type="InterPro" id="IPR001584">
    <property type="entry name" value="Integrase_cat-core"/>
</dbReference>
<protein>
    <recommendedName>
        <fullName evidence="1">Integrase catalytic domain-containing protein</fullName>
    </recommendedName>
</protein>
<dbReference type="SUPFAM" id="SSF53098">
    <property type="entry name" value="Ribonuclease H-like"/>
    <property type="match status" value="1"/>
</dbReference>
<dbReference type="GO" id="GO:0015074">
    <property type="term" value="P:DNA integration"/>
    <property type="evidence" value="ECO:0007669"/>
    <property type="project" value="InterPro"/>
</dbReference>
<proteinExistence type="predicted"/>
<reference evidence="2 3" key="1">
    <citation type="journal article" date="2016" name="Nat. Commun.">
        <title>Thousands of microbial genomes shed light on interconnected biogeochemical processes in an aquifer system.</title>
        <authorList>
            <person name="Anantharaman K."/>
            <person name="Brown C.T."/>
            <person name="Hug L.A."/>
            <person name="Sharon I."/>
            <person name="Castelle C.J."/>
            <person name="Probst A.J."/>
            <person name="Thomas B.C."/>
            <person name="Singh A."/>
            <person name="Wilkins M.J."/>
            <person name="Karaoz U."/>
            <person name="Brodie E.L."/>
            <person name="Williams K.H."/>
            <person name="Hubbard S.S."/>
            <person name="Banfield J.F."/>
        </authorList>
    </citation>
    <scope>NUCLEOTIDE SEQUENCE [LARGE SCALE GENOMIC DNA]</scope>
</reference>
<evidence type="ECO:0000313" key="2">
    <source>
        <dbReference type="EMBL" id="OGE72580.1"/>
    </source>
</evidence>
<dbReference type="Pfam" id="PF13683">
    <property type="entry name" value="rve_3"/>
    <property type="match status" value="1"/>
</dbReference>
<dbReference type="Proteomes" id="UP000177057">
    <property type="component" value="Unassembled WGS sequence"/>
</dbReference>
<name>A0A1F5N567_9BACT</name>
<dbReference type="PROSITE" id="PS50994">
    <property type="entry name" value="INTEGRASE"/>
    <property type="match status" value="1"/>
</dbReference>
<dbReference type="InterPro" id="IPR036397">
    <property type="entry name" value="RNaseH_sf"/>
</dbReference>
<comment type="caution">
    <text evidence="2">The sequence shown here is derived from an EMBL/GenBank/DDBJ whole genome shotgun (WGS) entry which is preliminary data.</text>
</comment>
<feature type="domain" description="Integrase catalytic" evidence="1">
    <location>
        <begin position="149"/>
        <end position="337"/>
    </location>
</feature>
<dbReference type="STRING" id="1797794.A3H40_00790"/>
<evidence type="ECO:0000313" key="3">
    <source>
        <dbReference type="Proteomes" id="UP000177057"/>
    </source>
</evidence>
<dbReference type="Gene3D" id="3.30.420.10">
    <property type="entry name" value="Ribonuclease H-like superfamily/Ribonuclease H"/>
    <property type="match status" value="1"/>
</dbReference>